<dbReference type="PANTHER" id="PTHR31669">
    <property type="entry name" value="PROTEIN FAR1-RELATED SEQUENCE 10-RELATED"/>
    <property type="match status" value="1"/>
</dbReference>
<dbReference type="AlphaFoldDB" id="A0A444X2G3"/>
<comment type="subcellular location">
    <subcellularLocation>
        <location evidence="1">Nucleus</location>
    </subcellularLocation>
</comment>
<evidence type="ECO:0000313" key="2">
    <source>
        <dbReference type="EMBL" id="RYQ83867.1"/>
    </source>
</evidence>
<comment type="similarity">
    <text evidence="1">Belongs to the FHY3/FAR1 family.</text>
</comment>
<reference evidence="2 3" key="1">
    <citation type="submission" date="2019-01" db="EMBL/GenBank/DDBJ databases">
        <title>Sequencing of cultivated peanut Arachis hypogaea provides insights into genome evolution and oil improvement.</title>
        <authorList>
            <person name="Chen X."/>
        </authorList>
    </citation>
    <scope>NUCLEOTIDE SEQUENCE [LARGE SCALE GENOMIC DNA]</scope>
    <source>
        <strain evidence="3">cv. Fuhuasheng</strain>
        <tissue evidence="2">Leaves</tissue>
    </source>
</reference>
<keyword evidence="3" id="KW-1185">Reference proteome</keyword>
<evidence type="ECO:0000313" key="3">
    <source>
        <dbReference type="Proteomes" id="UP000289738"/>
    </source>
</evidence>
<name>A0A444X2G3_ARAHY</name>
<sequence>MRGFVFGGFFCVDLFEDRHVWVPIFFKGQFWASMRSTQRSEGMHSFFGGFLNCKTSLVQFIHEFDNVLRTKEKKELEDDAADSRVHPSYKVNEVPSCYVFPRWSKNIKRKHTYIKSSHNVRRSDKSHNLFRGLCAYFYNVVQ</sequence>
<dbReference type="Proteomes" id="UP000289738">
    <property type="component" value="Chromosome B10"/>
</dbReference>
<evidence type="ECO:0000256" key="1">
    <source>
        <dbReference type="RuleBase" id="RU367018"/>
    </source>
</evidence>
<protein>
    <recommendedName>
        <fullName evidence="1">Protein FAR1-RELATED SEQUENCE</fullName>
    </recommendedName>
</protein>
<gene>
    <name evidence="2" type="ORF">Ahy_B10g102736</name>
</gene>
<accession>A0A444X2G3</accession>
<dbReference type="EMBL" id="SDMP01000020">
    <property type="protein sequence ID" value="RYQ83867.1"/>
    <property type="molecule type" value="Genomic_DNA"/>
</dbReference>
<dbReference type="GO" id="GO:0006355">
    <property type="term" value="P:regulation of DNA-templated transcription"/>
    <property type="evidence" value="ECO:0007669"/>
    <property type="project" value="UniProtKB-UniRule"/>
</dbReference>
<dbReference type="GO" id="GO:0008270">
    <property type="term" value="F:zinc ion binding"/>
    <property type="evidence" value="ECO:0007669"/>
    <property type="project" value="UniProtKB-UniRule"/>
</dbReference>
<keyword evidence="1" id="KW-0539">Nucleus</keyword>
<proteinExistence type="inferred from homology"/>
<comment type="caution">
    <text evidence="2">The sequence shown here is derived from an EMBL/GenBank/DDBJ whole genome shotgun (WGS) entry which is preliminary data.</text>
</comment>
<dbReference type="InterPro" id="IPR031052">
    <property type="entry name" value="FHY3/FAR1"/>
</dbReference>
<keyword evidence="1" id="KW-0479">Metal-binding</keyword>
<keyword evidence="1" id="KW-0863">Zinc-finger</keyword>
<keyword evidence="1" id="KW-0862">Zinc</keyword>
<comment type="function">
    <text evidence="1">Putative transcription activator involved in regulating light control of development.</text>
</comment>
<dbReference type="GO" id="GO:0005634">
    <property type="term" value="C:nucleus"/>
    <property type="evidence" value="ECO:0007669"/>
    <property type="project" value="UniProtKB-SubCell"/>
</dbReference>
<dbReference type="PANTHER" id="PTHR31669:SF251">
    <property type="entry name" value="PROTEIN FAR1-RELATED SEQUENCE"/>
    <property type="match status" value="1"/>
</dbReference>
<organism evidence="2 3">
    <name type="scientific">Arachis hypogaea</name>
    <name type="common">Peanut</name>
    <dbReference type="NCBI Taxonomy" id="3818"/>
    <lineage>
        <taxon>Eukaryota</taxon>
        <taxon>Viridiplantae</taxon>
        <taxon>Streptophyta</taxon>
        <taxon>Embryophyta</taxon>
        <taxon>Tracheophyta</taxon>
        <taxon>Spermatophyta</taxon>
        <taxon>Magnoliopsida</taxon>
        <taxon>eudicotyledons</taxon>
        <taxon>Gunneridae</taxon>
        <taxon>Pentapetalae</taxon>
        <taxon>rosids</taxon>
        <taxon>fabids</taxon>
        <taxon>Fabales</taxon>
        <taxon>Fabaceae</taxon>
        <taxon>Papilionoideae</taxon>
        <taxon>50 kb inversion clade</taxon>
        <taxon>dalbergioids sensu lato</taxon>
        <taxon>Dalbergieae</taxon>
        <taxon>Pterocarpus clade</taxon>
        <taxon>Arachis</taxon>
    </lineage>
</organism>